<reference evidence="1 2" key="1">
    <citation type="submission" date="2024-07" db="EMBL/GenBank/DDBJ databases">
        <title>Section-level genome sequencing and comparative genomics of Aspergillus sections Usti and Cavernicolus.</title>
        <authorList>
            <consortium name="Lawrence Berkeley National Laboratory"/>
            <person name="Nybo J.L."/>
            <person name="Vesth T.C."/>
            <person name="Theobald S."/>
            <person name="Frisvad J.C."/>
            <person name="Larsen T.O."/>
            <person name="Kjaerboelling I."/>
            <person name="Rothschild-Mancinelli K."/>
            <person name="Lyhne E.K."/>
            <person name="Kogle M.E."/>
            <person name="Barry K."/>
            <person name="Clum A."/>
            <person name="Na H."/>
            <person name="Ledsgaard L."/>
            <person name="Lin J."/>
            <person name="Lipzen A."/>
            <person name="Kuo A."/>
            <person name="Riley R."/>
            <person name="Mondo S."/>
            <person name="Labutti K."/>
            <person name="Haridas S."/>
            <person name="Pangalinan J."/>
            <person name="Salamov A.A."/>
            <person name="Simmons B.A."/>
            <person name="Magnuson J.K."/>
            <person name="Chen J."/>
            <person name="Drula E."/>
            <person name="Henrissat B."/>
            <person name="Wiebenga A."/>
            <person name="Lubbers R.J."/>
            <person name="Gomes A.C."/>
            <person name="Makela M.R."/>
            <person name="Stajich J."/>
            <person name="Grigoriev I.V."/>
            <person name="Mortensen U.H."/>
            <person name="De Vries R.P."/>
            <person name="Baker S.E."/>
            <person name="Andersen M.R."/>
        </authorList>
    </citation>
    <scope>NUCLEOTIDE SEQUENCE [LARGE SCALE GENOMIC DNA]</scope>
    <source>
        <strain evidence="1 2">CBS 588.65</strain>
    </source>
</reference>
<dbReference type="EMBL" id="JBFXLT010000078">
    <property type="protein sequence ID" value="KAL2810037.1"/>
    <property type="molecule type" value="Genomic_DNA"/>
</dbReference>
<protein>
    <submittedName>
        <fullName evidence="1">Uncharacterized protein</fullName>
    </submittedName>
</protein>
<proteinExistence type="predicted"/>
<dbReference type="Proteomes" id="UP001610334">
    <property type="component" value="Unassembled WGS sequence"/>
</dbReference>
<gene>
    <name evidence="1" type="ORF">BJX63DRAFT_403361</name>
</gene>
<evidence type="ECO:0000313" key="2">
    <source>
        <dbReference type="Proteomes" id="UP001610334"/>
    </source>
</evidence>
<accession>A0ABR4H3L1</accession>
<name>A0ABR4H3L1_9EURO</name>
<comment type="caution">
    <text evidence="1">The sequence shown here is derived from an EMBL/GenBank/DDBJ whole genome shotgun (WGS) entry which is preliminary data.</text>
</comment>
<evidence type="ECO:0000313" key="1">
    <source>
        <dbReference type="EMBL" id="KAL2810037.1"/>
    </source>
</evidence>
<organism evidence="1 2">
    <name type="scientific">Aspergillus granulosus</name>
    <dbReference type="NCBI Taxonomy" id="176169"/>
    <lineage>
        <taxon>Eukaryota</taxon>
        <taxon>Fungi</taxon>
        <taxon>Dikarya</taxon>
        <taxon>Ascomycota</taxon>
        <taxon>Pezizomycotina</taxon>
        <taxon>Eurotiomycetes</taxon>
        <taxon>Eurotiomycetidae</taxon>
        <taxon>Eurotiales</taxon>
        <taxon>Aspergillaceae</taxon>
        <taxon>Aspergillus</taxon>
        <taxon>Aspergillus subgen. Nidulantes</taxon>
    </lineage>
</organism>
<sequence>MLRDLSTDMFSFSYSSRPLRRSTLASPFGPALLTDLPKTTSDLILSRHLLFFPESLCSTLSPSAFSTPSSNCPATLDIPYIPIPSTSERP</sequence>
<keyword evidence="2" id="KW-1185">Reference proteome</keyword>